<evidence type="ECO:0000313" key="2">
    <source>
        <dbReference type="Proteomes" id="UP000265520"/>
    </source>
</evidence>
<dbReference type="EMBL" id="LXQA010168780">
    <property type="protein sequence ID" value="MCI28898.1"/>
    <property type="molecule type" value="Genomic_DNA"/>
</dbReference>
<feature type="non-terminal residue" evidence="1">
    <location>
        <position position="128"/>
    </location>
</feature>
<dbReference type="Proteomes" id="UP000265520">
    <property type="component" value="Unassembled WGS sequence"/>
</dbReference>
<proteinExistence type="predicted"/>
<evidence type="ECO:0000313" key="1">
    <source>
        <dbReference type="EMBL" id="MCI28898.1"/>
    </source>
</evidence>
<accession>A0A392QX85</accession>
<comment type="caution">
    <text evidence="1">The sequence shown here is derived from an EMBL/GenBank/DDBJ whole genome shotgun (WGS) entry which is preliminary data.</text>
</comment>
<sequence>MASPNPFNTQGNFSSSQHKIANLISLKLDEKNFKQWKQQIFGVIRGFDLQKYITEPEIPEKFLTDDDRVAGNANPLHQEWEKHDALICTWLLSTISDSLLVKLVDHMFSWQIWDEIHRHFHTLLTTKA</sequence>
<protein>
    <submittedName>
        <fullName evidence="1">Retrovirus-related Pol polyprotein from transposon TNT 1-94</fullName>
    </submittedName>
</protein>
<organism evidence="1 2">
    <name type="scientific">Trifolium medium</name>
    <dbReference type="NCBI Taxonomy" id="97028"/>
    <lineage>
        <taxon>Eukaryota</taxon>
        <taxon>Viridiplantae</taxon>
        <taxon>Streptophyta</taxon>
        <taxon>Embryophyta</taxon>
        <taxon>Tracheophyta</taxon>
        <taxon>Spermatophyta</taxon>
        <taxon>Magnoliopsida</taxon>
        <taxon>eudicotyledons</taxon>
        <taxon>Gunneridae</taxon>
        <taxon>Pentapetalae</taxon>
        <taxon>rosids</taxon>
        <taxon>fabids</taxon>
        <taxon>Fabales</taxon>
        <taxon>Fabaceae</taxon>
        <taxon>Papilionoideae</taxon>
        <taxon>50 kb inversion clade</taxon>
        <taxon>NPAAA clade</taxon>
        <taxon>Hologalegina</taxon>
        <taxon>IRL clade</taxon>
        <taxon>Trifolieae</taxon>
        <taxon>Trifolium</taxon>
    </lineage>
</organism>
<dbReference type="PANTHER" id="PTHR47481">
    <property type="match status" value="1"/>
</dbReference>
<dbReference type="PANTHER" id="PTHR47481:SF30">
    <property type="entry name" value="CCHC-TYPE DOMAIN-CONTAINING PROTEIN"/>
    <property type="match status" value="1"/>
</dbReference>
<name>A0A392QX85_9FABA</name>
<reference evidence="1 2" key="1">
    <citation type="journal article" date="2018" name="Front. Plant Sci.">
        <title>Red Clover (Trifolium pratense) and Zigzag Clover (T. medium) - A Picture of Genomic Similarities and Differences.</title>
        <authorList>
            <person name="Dluhosova J."/>
            <person name="Istvanek J."/>
            <person name="Nedelnik J."/>
            <person name="Repkova J."/>
        </authorList>
    </citation>
    <scope>NUCLEOTIDE SEQUENCE [LARGE SCALE GENOMIC DNA]</scope>
    <source>
        <strain evidence="2">cv. 10/8</strain>
        <tissue evidence="1">Leaf</tissue>
    </source>
</reference>
<dbReference type="AlphaFoldDB" id="A0A392QX85"/>
<keyword evidence="2" id="KW-1185">Reference proteome</keyword>